<dbReference type="InterPro" id="IPR051212">
    <property type="entry name" value="Type-I_RE_S_subunit"/>
</dbReference>
<evidence type="ECO:0000256" key="1">
    <source>
        <dbReference type="ARBA" id="ARBA00010923"/>
    </source>
</evidence>
<evidence type="ECO:0000313" key="6">
    <source>
        <dbReference type="Proteomes" id="UP000375690"/>
    </source>
</evidence>
<keyword evidence="3" id="KW-0238">DNA-binding</keyword>
<evidence type="ECO:0000256" key="2">
    <source>
        <dbReference type="ARBA" id="ARBA00022747"/>
    </source>
</evidence>
<dbReference type="PANTHER" id="PTHR43140:SF1">
    <property type="entry name" value="TYPE I RESTRICTION ENZYME ECOKI SPECIFICITY SUBUNIT"/>
    <property type="match status" value="1"/>
</dbReference>
<reference evidence="5 6" key="1">
    <citation type="journal article" date="2019" name="Nat. Med.">
        <title>A library of human gut bacterial isolates paired with longitudinal multiomics data enables mechanistic microbiome research.</title>
        <authorList>
            <person name="Poyet M."/>
            <person name="Groussin M."/>
            <person name="Gibbons S.M."/>
            <person name="Avila-Pacheco J."/>
            <person name="Jiang X."/>
            <person name="Kearney S.M."/>
            <person name="Perrotta A.R."/>
            <person name="Berdy B."/>
            <person name="Zhao S."/>
            <person name="Lieberman T.D."/>
            <person name="Swanson P.K."/>
            <person name="Smith M."/>
            <person name="Roesemann S."/>
            <person name="Alexander J.E."/>
            <person name="Rich S.A."/>
            <person name="Livny J."/>
            <person name="Vlamakis H."/>
            <person name="Clish C."/>
            <person name="Bullock K."/>
            <person name="Deik A."/>
            <person name="Scott J."/>
            <person name="Pierce K.A."/>
            <person name="Xavier R.J."/>
            <person name="Alm E.J."/>
        </authorList>
    </citation>
    <scope>NUCLEOTIDE SEQUENCE [LARGE SCALE GENOMIC DNA]</scope>
    <source>
        <strain evidence="5 6">BIOML-A2</strain>
    </source>
</reference>
<proteinExistence type="inferred from homology"/>
<comment type="caution">
    <text evidence="5">The sequence shown here is derived from an EMBL/GenBank/DDBJ whole genome shotgun (WGS) entry which is preliminary data.</text>
</comment>
<dbReference type="AlphaFoldDB" id="A0A6A1XL38"/>
<dbReference type="Pfam" id="PF01420">
    <property type="entry name" value="Methylase_S"/>
    <property type="match status" value="1"/>
</dbReference>
<dbReference type="GO" id="GO:0009307">
    <property type="term" value="P:DNA restriction-modification system"/>
    <property type="evidence" value="ECO:0007669"/>
    <property type="project" value="UniProtKB-KW"/>
</dbReference>
<dbReference type="Gene3D" id="3.90.220.20">
    <property type="entry name" value="DNA methylase specificity domains"/>
    <property type="match status" value="1"/>
</dbReference>
<sequence length="143" mass="16097">MVRLYVVCQLTDGLKTTGKQCLLDAKYLRGKSSGTIIEQGKLVYKGDNIMLVDGENSGEVFIVPQDGYMGSTFKQLWISSSLYEPYILAFIQFYKETLRNSKKGAAIPHLNKELFYGLIIGIPPFQEQKRIVQKIGLSAQLLK</sequence>
<gene>
    <name evidence="5" type="ORF">F3B53_06750</name>
</gene>
<dbReference type="InterPro" id="IPR000055">
    <property type="entry name" value="Restrct_endonuc_typeI_TRD"/>
</dbReference>
<keyword evidence="5" id="KW-0540">Nuclease</keyword>
<evidence type="ECO:0000256" key="3">
    <source>
        <dbReference type="ARBA" id="ARBA00023125"/>
    </source>
</evidence>
<comment type="similarity">
    <text evidence="1">Belongs to the type-I restriction system S methylase family.</text>
</comment>
<dbReference type="GO" id="GO:0004519">
    <property type="term" value="F:endonuclease activity"/>
    <property type="evidence" value="ECO:0007669"/>
    <property type="project" value="UniProtKB-KW"/>
</dbReference>
<organism evidence="5 6">
    <name type="scientific">Bacteroides ovatus</name>
    <dbReference type="NCBI Taxonomy" id="28116"/>
    <lineage>
        <taxon>Bacteria</taxon>
        <taxon>Pseudomonadati</taxon>
        <taxon>Bacteroidota</taxon>
        <taxon>Bacteroidia</taxon>
        <taxon>Bacteroidales</taxon>
        <taxon>Bacteroidaceae</taxon>
        <taxon>Bacteroides</taxon>
    </lineage>
</organism>
<evidence type="ECO:0000259" key="4">
    <source>
        <dbReference type="Pfam" id="PF01420"/>
    </source>
</evidence>
<dbReference type="PANTHER" id="PTHR43140">
    <property type="entry name" value="TYPE-1 RESTRICTION ENZYME ECOKI SPECIFICITY PROTEIN"/>
    <property type="match status" value="1"/>
</dbReference>
<evidence type="ECO:0000313" key="5">
    <source>
        <dbReference type="EMBL" id="KAB1328986.1"/>
    </source>
</evidence>
<name>A0A6A1XL38_BACOV</name>
<keyword evidence="2" id="KW-0680">Restriction system</keyword>
<dbReference type="GO" id="GO:0003677">
    <property type="term" value="F:DNA binding"/>
    <property type="evidence" value="ECO:0007669"/>
    <property type="project" value="UniProtKB-KW"/>
</dbReference>
<accession>A0A6A1XL38</accession>
<protein>
    <submittedName>
        <fullName evidence="5">Restriction endonuclease</fullName>
    </submittedName>
</protein>
<dbReference type="InterPro" id="IPR044946">
    <property type="entry name" value="Restrct_endonuc_typeI_TRD_sf"/>
</dbReference>
<feature type="domain" description="Type I restriction modification DNA specificity" evidence="4">
    <location>
        <begin position="34"/>
        <end position="133"/>
    </location>
</feature>
<dbReference type="SUPFAM" id="SSF116734">
    <property type="entry name" value="DNA methylase specificity domain"/>
    <property type="match status" value="1"/>
</dbReference>
<keyword evidence="5" id="KW-0378">Hydrolase</keyword>
<keyword evidence="5" id="KW-0255">Endonuclease</keyword>
<dbReference type="Proteomes" id="UP000375690">
    <property type="component" value="Unassembled WGS sequence"/>
</dbReference>
<dbReference type="EMBL" id="VWFC01000005">
    <property type="protein sequence ID" value="KAB1328986.1"/>
    <property type="molecule type" value="Genomic_DNA"/>
</dbReference>